<dbReference type="GO" id="GO:0008171">
    <property type="term" value="F:O-methyltransferase activity"/>
    <property type="evidence" value="ECO:0007669"/>
    <property type="project" value="InterPro"/>
</dbReference>
<feature type="domain" description="O-methyltransferase C-terminal" evidence="4">
    <location>
        <begin position="122"/>
        <end position="329"/>
    </location>
</feature>
<dbReference type="PANTHER" id="PTHR43712">
    <property type="entry name" value="PUTATIVE (AFU_ORTHOLOGUE AFUA_4G14580)-RELATED"/>
    <property type="match status" value="1"/>
</dbReference>
<dbReference type="Gene3D" id="3.40.50.150">
    <property type="entry name" value="Vaccinia Virus protein VP39"/>
    <property type="match status" value="1"/>
</dbReference>
<dbReference type="SUPFAM" id="SSF53335">
    <property type="entry name" value="S-adenosyl-L-methionine-dependent methyltransferases"/>
    <property type="match status" value="1"/>
</dbReference>
<evidence type="ECO:0000313" key="6">
    <source>
        <dbReference type="EMBL" id="SNQ50351.1"/>
    </source>
</evidence>
<evidence type="ECO:0000256" key="1">
    <source>
        <dbReference type="ARBA" id="ARBA00022603"/>
    </source>
</evidence>
<dbReference type="Pfam" id="PF00891">
    <property type="entry name" value="Methyltransf_2"/>
    <property type="match status" value="1"/>
</dbReference>
<dbReference type="GO" id="GO:0046983">
    <property type="term" value="F:protein dimerization activity"/>
    <property type="evidence" value="ECO:0007669"/>
    <property type="project" value="InterPro"/>
</dbReference>
<dbReference type="Gene3D" id="1.10.10.10">
    <property type="entry name" value="Winged helix-like DNA-binding domain superfamily/Winged helix DNA-binding domain"/>
    <property type="match status" value="1"/>
</dbReference>
<protein>
    <submittedName>
        <fullName evidence="6">O-methyltransferase</fullName>
    </submittedName>
</protein>
<dbReference type="SUPFAM" id="SSF46785">
    <property type="entry name" value="Winged helix' DNA-binding domain"/>
    <property type="match status" value="1"/>
</dbReference>
<evidence type="ECO:0000259" key="5">
    <source>
        <dbReference type="Pfam" id="PF08100"/>
    </source>
</evidence>
<dbReference type="PIRSF" id="PIRSF005739">
    <property type="entry name" value="O-mtase"/>
    <property type="match status" value="1"/>
</dbReference>
<evidence type="ECO:0000256" key="2">
    <source>
        <dbReference type="ARBA" id="ARBA00022679"/>
    </source>
</evidence>
<dbReference type="InterPro" id="IPR016461">
    <property type="entry name" value="COMT-like"/>
</dbReference>
<dbReference type="Gene3D" id="1.10.287.1350">
    <property type="match status" value="1"/>
</dbReference>
<keyword evidence="3" id="KW-0949">S-adenosyl-L-methionine</keyword>
<dbReference type="Proteomes" id="UP000234331">
    <property type="component" value="Unassembled WGS sequence"/>
</dbReference>
<feature type="domain" description="O-methyltransferase dimerisation" evidence="5">
    <location>
        <begin position="26"/>
        <end position="98"/>
    </location>
</feature>
<dbReference type="InterPro" id="IPR029063">
    <property type="entry name" value="SAM-dependent_MTases_sf"/>
</dbReference>
<dbReference type="Pfam" id="PF08100">
    <property type="entry name" value="Dimerisation"/>
    <property type="match status" value="1"/>
</dbReference>
<dbReference type="AlphaFoldDB" id="A0A2I2KXG2"/>
<keyword evidence="1 6" id="KW-0489">Methyltransferase</keyword>
<evidence type="ECO:0000259" key="4">
    <source>
        <dbReference type="Pfam" id="PF00891"/>
    </source>
</evidence>
<keyword evidence="2 6" id="KW-0808">Transferase</keyword>
<gene>
    <name evidence="6" type="ORF">FRACA_440048</name>
</gene>
<dbReference type="EMBL" id="FZMO01000379">
    <property type="protein sequence ID" value="SNQ50351.1"/>
    <property type="molecule type" value="Genomic_DNA"/>
</dbReference>
<evidence type="ECO:0000313" key="7">
    <source>
        <dbReference type="Proteomes" id="UP000234331"/>
    </source>
</evidence>
<dbReference type="InterPro" id="IPR012967">
    <property type="entry name" value="COMT_dimerisation"/>
</dbReference>
<accession>A0A2I2KXG2</accession>
<organism evidence="6 7">
    <name type="scientific">Frankia canadensis</name>
    <dbReference type="NCBI Taxonomy" id="1836972"/>
    <lineage>
        <taxon>Bacteria</taxon>
        <taxon>Bacillati</taxon>
        <taxon>Actinomycetota</taxon>
        <taxon>Actinomycetes</taxon>
        <taxon>Frankiales</taxon>
        <taxon>Frankiaceae</taxon>
        <taxon>Frankia</taxon>
    </lineage>
</organism>
<reference evidence="6 7" key="1">
    <citation type="submission" date="2017-06" db="EMBL/GenBank/DDBJ databases">
        <authorList>
            <person name="Kim H.J."/>
            <person name="Triplett B.A."/>
        </authorList>
    </citation>
    <scope>NUCLEOTIDE SEQUENCE [LARGE SCALE GENOMIC DNA]</scope>
    <source>
        <strain evidence="6">FRACA_ARgP5</strain>
    </source>
</reference>
<keyword evidence="7" id="KW-1185">Reference proteome</keyword>
<dbReference type="InterPro" id="IPR036390">
    <property type="entry name" value="WH_DNA-bd_sf"/>
</dbReference>
<evidence type="ECO:0000256" key="3">
    <source>
        <dbReference type="ARBA" id="ARBA00022691"/>
    </source>
</evidence>
<dbReference type="PROSITE" id="PS51683">
    <property type="entry name" value="SAM_OMT_II"/>
    <property type="match status" value="1"/>
</dbReference>
<sequence length="350" mass="38271">MALVKSTLSVAGGSEGPSPITLLRDLSLASAVPAALRTVLRIRLADEIGDTPVPIDQLAKGLDVDAAVLERLLRNLRSYGVFEETAGGIAHTPTSRLLREDDPHSLRNWVLWVTEPWVWELWPDLEEAVRTGRGHFDERYGAPFFTHLHREWQESTEVFNRSQTELSRITSDAIAESLDLSGVKTFADVGGGRGYTLSTILEHHPHLHGTLVDLPAAVANPDPRLRADGALAGRSRVVAGSCLEEIPVEADVYQFKSILEWDDELTVTALRNAVRAGRPGSRVLVITNLVDDSPEIRYATGIDLLFLLNTNGRRHTRAGVSALVERAGLRLEGVTAVHPLLHVVETTIPG</sequence>
<proteinExistence type="predicted"/>
<dbReference type="GO" id="GO:0032259">
    <property type="term" value="P:methylation"/>
    <property type="evidence" value="ECO:0007669"/>
    <property type="project" value="UniProtKB-KW"/>
</dbReference>
<dbReference type="PANTHER" id="PTHR43712:SF2">
    <property type="entry name" value="O-METHYLTRANSFERASE CICE"/>
    <property type="match status" value="1"/>
</dbReference>
<dbReference type="InterPro" id="IPR036388">
    <property type="entry name" value="WH-like_DNA-bd_sf"/>
</dbReference>
<dbReference type="RefSeq" id="WP_207770471.1">
    <property type="nucleotide sequence ID" value="NZ_FZMO01000379.1"/>
</dbReference>
<dbReference type="InterPro" id="IPR001077">
    <property type="entry name" value="COMT_C"/>
</dbReference>
<name>A0A2I2KXG2_9ACTN</name>